<dbReference type="InterPro" id="IPR016181">
    <property type="entry name" value="Acyl_CoA_acyltransferase"/>
</dbReference>
<evidence type="ECO:0008006" key="3">
    <source>
        <dbReference type="Google" id="ProtNLM"/>
    </source>
</evidence>
<dbReference type="AlphaFoldDB" id="A0A829R7K7"/>
<proteinExistence type="predicted"/>
<comment type="caution">
    <text evidence="1">The sequence shown here is derived from an EMBL/GenBank/DDBJ whole genome shotgun (WGS) entry which is preliminary data.</text>
</comment>
<dbReference type="Proteomes" id="UP000019251">
    <property type="component" value="Unassembled WGS sequence"/>
</dbReference>
<name>A0A829R7K7_LISGR</name>
<gene>
    <name evidence="1" type="ORF">LMUR_04545</name>
</gene>
<organism evidence="1 2">
    <name type="scientific">Listeria grayi FSL F6-1183</name>
    <dbReference type="NCBI Taxonomy" id="1265827"/>
    <lineage>
        <taxon>Bacteria</taxon>
        <taxon>Bacillati</taxon>
        <taxon>Bacillota</taxon>
        <taxon>Bacilli</taxon>
        <taxon>Bacillales</taxon>
        <taxon>Listeriaceae</taxon>
        <taxon>Listeria</taxon>
    </lineage>
</organism>
<reference evidence="1 2" key="1">
    <citation type="submission" date="2012-12" db="EMBL/GenBank/DDBJ databases">
        <title>Novel taxa of Listeriaceae from agricultural environments in the United States.</title>
        <authorList>
            <person name="den Bakker H.C."/>
            <person name="Allred A."/>
            <person name="Warchocki S."/>
            <person name="Wright E.M."/>
            <person name="Burrell A."/>
            <person name="Nightingale K.K."/>
            <person name="Kephart D."/>
            <person name="Wiedmann M."/>
        </authorList>
    </citation>
    <scope>NUCLEOTIDE SEQUENCE [LARGE SCALE GENOMIC DNA]</scope>
    <source>
        <strain evidence="1 2">FSL F6-1183</strain>
    </source>
</reference>
<dbReference type="RefSeq" id="WP_052009107.1">
    <property type="nucleotide sequence ID" value="NZ_AODG01000006.1"/>
</dbReference>
<protein>
    <recommendedName>
        <fullName evidence="3">N-acetyltransferase domain-containing protein</fullName>
    </recommendedName>
</protein>
<accession>A0A829R7K7</accession>
<sequence length="142" mass="17052">METIIFAPPYNKKIFYQYMAPYFAERVWQKLFPYLVNTQDKTWLIGKQGTQVCAFSSFENGRRGIEIGEIYGIDEAHWTKIANLTLRTIKNEASYTLYTDIRKNDTHQHTFFLNKGFEVYKETVNYIFLKRSDDWKQRAYKF</sequence>
<dbReference type="SUPFAM" id="SSF55729">
    <property type="entry name" value="Acyl-CoA N-acyltransferases (Nat)"/>
    <property type="match status" value="1"/>
</dbReference>
<dbReference type="EMBL" id="AODG01000006">
    <property type="protein sequence ID" value="EUJ28886.1"/>
    <property type="molecule type" value="Genomic_DNA"/>
</dbReference>
<evidence type="ECO:0000313" key="2">
    <source>
        <dbReference type="Proteomes" id="UP000019251"/>
    </source>
</evidence>
<evidence type="ECO:0000313" key="1">
    <source>
        <dbReference type="EMBL" id="EUJ28886.1"/>
    </source>
</evidence>